<feature type="transmembrane region" description="Helical" evidence="1">
    <location>
        <begin position="67"/>
        <end position="92"/>
    </location>
</feature>
<keyword evidence="1" id="KW-1133">Transmembrane helix</keyword>
<evidence type="ECO:0000313" key="3">
    <source>
        <dbReference type="Proteomes" id="UP000464186"/>
    </source>
</evidence>
<gene>
    <name evidence="2" type="ORF">GU243_08305</name>
</gene>
<keyword evidence="1" id="KW-0812">Transmembrane</keyword>
<organism evidence="2 3">
    <name type="scientific">Pseudarthrobacter psychrotolerans</name>
    <dbReference type="NCBI Taxonomy" id="2697569"/>
    <lineage>
        <taxon>Bacteria</taxon>
        <taxon>Bacillati</taxon>
        <taxon>Actinomycetota</taxon>
        <taxon>Actinomycetes</taxon>
        <taxon>Micrococcales</taxon>
        <taxon>Micrococcaceae</taxon>
        <taxon>Pseudarthrobacter</taxon>
    </lineage>
</organism>
<name>A0A6P1NJF5_9MICC</name>
<accession>A0A6P1NJF5</accession>
<evidence type="ECO:0000256" key="1">
    <source>
        <dbReference type="SAM" id="Phobius"/>
    </source>
</evidence>
<protein>
    <submittedName>
        <fullName evidence="2">Uncharacterized protein</fullName>
    </submittedName>
</protein>
<evidence type="ECO:0000313" key="2">
    <source>
        <dbReference type="EMBL" id="QHK19729.1"/>
    </source>
</evidence>
<proteinExistence type="predicted"/>
<sequence>MTNIPKYPKGNEGADLKTIKAEQAGGTADLAMYAAVAWAAGFVTYLMACLIGVSVSSAAKGGTSEQWAAWMYPIYSILIWGPLILLALILAIAAKARKSPRRRLATTIVVLSATFPLLAVLVLGVESLIAWLARA</sequence>
<reference evidence="2 3" key="1">
    <citation type="submission" date="2020-01" db="EMBL/GenBank/DDBJ databases">
        <title>Pseudarthrobacter psychrotolerans sp. nov., isolated from antarctic soil.</title>
        <authorList>
            <person name="Shin Y."/>
            <person name="Park W."/>
        </authorList>
    </citation>
    <scope>NUCLEOTIDE SEQUENCE [LARGE SCALE GENOMIC DNA]</scope>
    <source>
        <strain evidence="2 3">YJ56</strain>
    </source>
</reference>
<dbReference type="KEGG" id="psey:GU243_08305"/>
<keyword evidence="1" id="KW-0472">Membrane</keyword>
<dbReference type="AlphaFoldDB" id="A0A6P1NJF5"/>
<dbReference type="EMBL" id="CP047898">
    <property type="protein sequence ID" value="QHK19729.1"/>
    <property type="molecule type" value="Genomic_DNA"/>
</dbReference>
<keyword evidence="3" id="KW-1185">Reference proteome</keyword>
<feature type="transmembrane region" description="Helical" evidence="1">
    <location>
        <begin position="104"/>
        <end position="133"/>
    </location>
</feature>
<dbReference type="Proteomes" id="UP000464186">
    <property type="component" value="Chromosome"/>
</dbReference>
<feature type="transmembrane region" description="Helical" evidence="1">
    <location>
        <begin position="30"/>
        <end position="55"/>
    </location>
</feature>